<dbReference type="EMBL" id="BAAAPO010000026">
    <property type="protein sequence ID" value="GAA1793165.1"/>
    <property type="molecule type" value="Genomic_DNA"/>
</dbReference>
<evidence type="ECO:0000259" key="3">
    <source>
        <dbReference type="PROSITE" id="PS50006"/>
    </source>
</evidence>
<feature type="domain" description="FHA" evidence="3">
    <location>
        <begin position="260"/>
        <end position="310"/>
    </location>
</feature>
<keyword evidence="5" id="KW-1185">Reference proteome</keyword>
<dbReference type="PROSITE" id="PS50006">
    <property type="entry name" value="FHA_DOMAIN"/>
    <property type="match status" value="1"/>
</dbReference>
<feature type="compositionally biased region" description="Low complexity" evidence="2">
    <location>
        <begin position="155"/>
        <end position="169"/>
    </location>
</feature>
<proteinExistence type="predicted"/>
<feature type="region of interest" description="Disordered" evidence="2">
    <location>
        <begin position="93"/>
        <end position="211"/>
    </location>
</feature>
<dbReference type="Pfam" id="PF00498">
    <property type="entry name" value="FHA"/>
    <property type="match status" value="1"/>
</dbReference>
<dbReference type="SMART" id="SM00240">
    <property type="entry name" value="FHA"/>
    <property type="match status" value="1"/>
</dbReference>
<dbReference type="InterPro" id="IPR025874">
    <property type="entry name" value="DZR"/>
</dbReference>
<dbReference type="RefSeq" id="WP_344083672.1">
    <property type="nucleotide sequence ID" value="NZ_BAAAPO010000026.1"/>
</dbReference>
<feature type="region of interest" description="Disordered" evidence="2">
    <location>
        <begin position="1"/>
        <end position="58"/>
    </location>
</feature>
<dbReference type="SUPFAM" id="SSF49879">
    <property type="entry name" value="SMAD/FHA domain"/>
    <property type="match status" value="1"/>
</dbReference>
<dbReference type="InterPro" id="IPR000253">
    <property type="entry name" value="FHA_dom"/>
</dbReference>
<name>A0ABN2LLY5_9MICO</name>
<gene>
    <name evidence="4" type="ORF">GCM10009811_17440</name>
</gene>
<organism evidence="4 5">
    <name type="scientific">Nostocoides veronense</name>
    <dbReference type="NCBI Taxonomy" id="330836"/>
    <lineage>
        <taxon>Bacteria</taxon>
        <taxon>Bacillati</taxon>
        <taxon>Actinomycetota</taxon>
        <taxon>Actinomycetes</taxon>
        <taxon>Micrococcales</taxon>
        <taxon>Intrasporangiaceae</taxon>
        <taxon>Nostocoides</taxon>
    </lineage>
</organism>
<dbReference type="Pfam" id="PF12773">
    <property type="entry name" value="DZR"/>
    <property type="match status" value="1"/>
</dbReference>
<reference evidence="4 5" key="1">
    <citation type="journal article" date="2019" name="Int. J. Syst. Evol. Microbiol.">
        <title>The Global Catalogue of Microorganisms (GCM) 10K type strain sequencing project: providing services to taxonomists for standard genome sequencing and annotation.</title>
        <authorList>
            <consortium name="The Broad Institute Genomics Platform"/>
            <consortium name="The Broad Institute Genome Sequencing Center for Infectious Disease"/>
            <person name="Wu L."/>
            <person name="Ma J."/>
        </authorList>
    </citation>
    <scope>NUCLEOTIDE SEQUENCE [LARGE SCALE GENOMIC DNA]</scope>
    <source>
        <strain evidence="4 5">JCM 15592</strain>
    </source>
</reference>
<evidence type="ECO:0000256" key="2">
    <source>
        <dbReference type="SAM" id="MobiDB-lite"/>
    </source>
</evidence>
<dbReference type="InterPro" id="IPR008984">
    <property type="entry name" value="SMAD_FHA_dom_sf"/>
</dbReference>
<feature type="compositionally biased region" description="Low complexity" evidence="2">
    <location>
        <begin position="95"/>
        <end position="108"/>
    </location>
</feature>
<sequence length="356" mass="35860">MSAVCPNGHDSESTDYCDTCGAPIPPGATATPPPAAAPASGGNSLDLPPAPGPKECPNCGTPNVESSLFCEACGYDFTTGALPAGARSVESGLYAAPAPETSAPAAESPAPPVEPEAPDWSAPDAGEEPGAGAESGTHLDASEPEASESGIDPDGAAAEAAAELAGNGADPSLDPYAGDGIPAPEAGDPLGGEAAAPEPATGLPAPSAYGGADPNVPPRIAFQWVAEVWIDPEWYADQQAEEPLPSAGLPIVVPLRVASALIGRESASRQIHPDIDCSADPGVSRRHAQLTTDGSRWFVEDLQSSNGTFVGPAFGPLPKDPIAVGPKTEVGDNRVYVGAWTRIVVRRATDEEIAIG</sequence>
<dbReference type="Proteomes" id="UP001499938">
    <property type="component" value="Unassembled WGS sequence"/>
</dbReference>
<feature type="compositionally biased region" description="Pro residues" evidence="2">
    <location>
        <begin position="23"/>
        <end position="36"/>
    </location>
</feature>
<dbReference type="Gene3D" id="2.60.200.20">
    <property type="match status" value="1"/>
</dbReference>
<protein>
    <recommendedName>
        <fullName evidence="3">FHA domain-containing protein</fullName>
    </recommendedName>
</protein>
<accession>A0ABN2LLY5</accession>
<evidence type="ECO:0000256" key="1">
    <source>
        <dbReference type="ARBA" id="ARBA00022553"/>
    </source>
</evidence>
<evidence type="ECO:0000313" key="5">
    <source>
        <dbReference type="Proteomes" id="UP001499938"/>
    </source>
</evidence>
<comment type="caution">
    <text evidence="4">The sequence shown here is derived from an EMBL/GenBank/DDBJ whole genome shotgun (WGS) entry which is preliminary data.</text>
</comment>
<feature type="compositionally biased region" description="Low complexity" evidence="2">
    <location>
        <begin position="182"/>
        <end position="206"/>
    </location>
</feature>
<evidence type="ECO:0000313" key="4">
    <source>
        <dbReference type="EMBL" id="GAA1793165.1"/>
    </source>
</evidence>
<keyword evidence="1" id="KW-0597">Phosphoprotein</keyword>
<feature type="compositionally biased region" description="Low complexity" evidence="2">
    <location>
        <begin position="121"/>
        <end position="136"/>
    </location>
</feature>